<evidence type="ECO:0000256" key="8">
    <source>
        <dbReference type="ARBA" id="ARBA00022842"/>
    </source>
</evidence>
<evidence type="ECO:0000256" key="9">
    <source>
        <dbReference type="ARBA" id="ARBA00032492"/>
    </source>
</evidence>
<evidence type="ECO:0000256" key="3">
    <source>
        <dbReference type="ARBA" id="ARBA00012461"/>
    </source>
</evidence>
<dbReference type="Gene3D" id="3.90.550.10">
    <property type="entry name" value="Spore Coat Polysaccharide Biosynthesis Protein SpsA, Chain A"/>
    <property type="match status" value="1"/>
</dbReference>
<evidence type="ECO:0000256" key="4">
    <source>
        <dbReference type="ARBA" id="ARBA00017654"/>
    </source>
</evidence>
<evidence type="ECO:0000256" key="6">
    <source>
        <dbReference type="ARBA" id="ARBA00022695"/>
    </source>
</evidence>
<comment type="similarity">
    <text evidence="2">Belongs to the glucose-1-phosphate thymidylyltransferase family.</text>
</comment>
<keyword evidence="5" id="KW-0808">Transferase</keyword>
<keyword evidence="8" id="KW-0460">Magnesium</keyword>
<evidence type="ECO:0000313" key="13">
    <source>
        <dbReference type="EMBL" id="KUL52713.1"/>
    </source>
</evidence>
<dbReference type="SUPFAM" id="SSF53448">
    <property type="entry name" value="Nucleotide-diphospho-sugar transferases"/>
    <property type="match status" value="1"/>
</dbReference>
<dbReference type="EC" id="2.7.7.24" evidence="3"/>
<evidence type="ECO:0000256" key="10">
    <source>
        <dbReference type="ARBA" id="ARBA00032598"/>
    </source>
</evidence>
<evidence type="ECO:0000256" key="5">
    <source>
        <dbReference type="ARBA" id="ARBA00022679"/>
    </source>
</evidence>
<evidence type="ECO:0000259" key="12">
    <source>
        <dbReference type="Pfam" id="PF00483"/>
    </source>
</evidence>
<feature type="domain" description="Nucleotidyl transferase" evidence="12">
    <location>
        <begin position="6"/>
        <end position="111"/>
    </location>
</feature>
<comment type="cofactor">
    <cofactor evidence="1">
        <name>Mg(2+)</name>
        <dbReference type="ChEBI" id="CHEBI:18420"/>
    </cofactor>
</comment>
<dbReference type="PANTHER" id="PTHR43532">
    <property type="entry name" value="GLUCOSE-1-PHOSPHATE THYMIDYLYLTRANSFERASE"/>
    <property type="match status" value="1"/>
</dbReference>
<dbReference type="InterPro" id="IPR029044">
    <property type="entry name" value="Nucleotide-diphossugar_trans"/>
</dbReference>
<accession>A0A0X3W773</accession>
<dbReference type="InterPro" id="IPR005907">
    <property type="entry name" value="G1P_thy_trans_s"/>
</dbReference>
<evidence type="ECO:0000256" key="7">
    <source>
        <dbReference type="ARBA" id="ARBA00022723"/>
    </source>
</evidence>
<comment type="catalytic activity">
    <reaction evidence="11">
        <text>dTTP + alpha-D-glucose 1-phosphate + H(+) = dTDP-alpha-D-glucose + diphosphate</text>
        <dbReference type="Rhea" id="RHEA:15225"/>
        <dbReference type="ChEBI" id="CHEBI:15378"/>
        <dbReference type="ChEBI" id="CHEBI:33019"/>
        <dbReference type="ChEBI" id="CHEBI:37568"/>
        <dbReference type="ChEBI" id="CHEBI:57477"/>
        <dbReference type="ChEBI" id="CHEBI:58601"/>
        <dbReference type="EC" id="2.7.7.24"/>
    </reaction>
</comment>
<gene>
    <name evidence="13" type="ORF">ADL28_23860</name>
</gene>
<keyword evidence="6" id="KW-0548">Nucleotidyltransferase</keyword>
<organism evidence="13 14">
    <name type="scientific">Streptomyces violaceusniger</name>
    <dbReference type="NCBI Taxonomy" id="68280"/>
    <lineage>
        <taxon>Bacteria</taxon>
        <taxon>Bacillati</taxon>
        <taxon>Actinomycetota</taxon>
        <taxon>Actinomycetes</taxon>
        <taxon>Kitasatosporales</taxon>
        <taxon>Streptomycetaceae</taxon>
        <taxon>Streptomyces</taxon>
        <taxon>Streptomyces violaceusniger group</taxon>
    </lineage>
</organism>
<comment type="caution">
    <text evidence="13">The sequence shown here is derived from an EMBL/GenBank/DDBJ whole genome shotgun (WGS) entry which is preliminary data.</text>
</comment>
<name>A0A0X3W773_STRVO</name>
<dbReference type="Proteomes" id="UP000053413">
    <property type="component" value="Unassembled WGS sequence"/>
</dbReference>
<dbReference type="InterPro" id="IPR005835">
    <property type="entry name" value="NTP_transferase_dom"/>
</dbReference>
<protein>
    <recommendedName>
        <fullName evidence="4">Glucose-1-phosphate thymidylyltransferase</fullName>
        <ecNumber evidence="3">2.7.7.24</ecNumber>
    </recommendedName>
    <alternativeName>
        <fullName evidence="10">dTDP-glucose pyrophosphorylase</fullName>
    </alternativeName>
    <alternativeName>
        <fullName evidence="9">dTDP-glucose synthase</fullName>
    </alternativeName>
</protein>
<dbReference type="EMBL" id="LLZJ01000310">
    <property type="protein sequence ID" value="KUL52713.1"/>
    <property type="molecule type" value="Genomic_DNA"/>
</dbReference>
<dbReference type="PANTHER" id="PTHR43532:SF1">
    <property type="entry name" value="GLUCOSE-1-PHOSPHATE THYMIDYLYLTRANSFERASE 1"/>
    <property type="match status" value="1"/>
</dbReference>
<sequence length="116" mass="12681">MGERFVALILGDNIFHGTGLGTQLRNHTCVQAARVLAYPVSDPRAYGVVGFDDEGKVRSIEEKPAQPKSRYAVPGPHSYDNRVAKIAKELKPSVRGELEITGVNSAHLDHRAASFR</sequence>
<evidence type="ECO:0000256" key="2">
    <source>
        <dbReference type="ARBA" id="ARBA00010480"/>
    </source>
</evidence>
<evidence type="ECO:0000256" key="1">
    <source>
        <dbReference type="ARBA" id="ARBA00001946"/>
    </source>
</evidence>
<evidence type="ECO:0000313" key="14">
    <source>
        <dbReference type="Proteomes" id="UP000053413"/>
    </source>
</evidence>
<dbReference type="GO" id="GO:0046872">
    <property type="term" value="F:metal ion binding"/>
    <property type="evidence" value="ECO:0007669"/>
    <property type="project" value="UniProtKB-KW"/>
</dbReference>
<reference evidence="14" key="1">
    <citation type="submission" date="2015-10" db="EMBL/GenBank/DDBJ databases">
        <authorList>
            <person name="Ju K.-S."/>
            <person name="Doroghazi J.R."/>
            <person name="Metcalf W.W."/>
        </authorList>
    </citation>
    <scope>NUCLEOTIDE SEQUENCE [LARGE SCALE GENOMIC DNA]</scope>
    <source>
        <strain evidence="14">NRRL F-8817</strain>
    </source>
</reference>
<dbReference type="AlphaFoldDB" id="A0A0X3W773"/>
<evidence type="ECO:0000256" key="11">
    <source>
        <dbReference type="ARBA" id="ARBA00049336"/>
    </source>
</evidence>
<proteinExistence type="inferred from homology"/>
<dbReference type="Pfam" id="PF00483">
    <property type="entry name" value="NTP_transferase"/>
    <property type="match status" value="1"/>
</dbReference>
<dbReference type="GO" id="GO:0008879">
    <property type="term" value="F:glucose-1-phosphate thymidylyltransferase activity"/>
    <property type="evidence" value="ECO:0007669"/>
    <property type="project" value="UniProtKB-EC"/>
</dbReference>
<keyword evidence="7" id="KW-0479">Metal-binding</keyword>